<proteinExistence type="predicted"/>
<accession>A0A6C0M305</accession>
<evidence type="ECO:0000313" key="1">
    <source>
        <dbReference type="EMBL" id="QHU36708.1"/>
    </source>
</evidence>
<name>A0A6C0M305_9ZZZZ</name>
<dbReference type="EMBL" id="MN740631">
    <property type="protein sequence ID" value="QHU36708.1"/>
    <property type="molecule type" value="Genomic_DNA"/>
</dbReference>
<organism evidence="1">
    <name type="scientific">viral metagenome</name>
    <dbReference type="NCBI Taxonomy" id="1070528"/>
    <lineage>
        <taxon>unclassified sequences</taxon>
        <taxon>metagenomes</taxon>
        <taxon>organismal metagenomes</taxon>
    </lineage>
</organism>
<sequence>MIPHYIKIPKIIFGSNHVTNTLNASIAINNDNDKARYLTANFTINTKQTYPNGITIPLQSPSSITPTTGITNVSVTNRLNEIPLTAVATQTSANTWTLITSFTIGETLSFTIPSGQTLRTSFFRIFNYGTVFLNGTLEVDGNFGNSGFINGIEGSIIFGTSGRVNMMNANSPSILANLWLGATGKPTYSYFYNNSSSTLSPTNNGSVLINGEVGSWSAIRNGVLTLLPSGLSNARLIVEIGLHVNSVNGLSMNNSSSILIKHGAYLSIRTSVSMQSGTSIINYGTLFIESAVTNNEGACILNYGSIVGYSPHYILNYGNISNMSYHPSSTSIPTISCPIFQATGGNAGAGTMVNYSTVPLSGPITSGVISSTFTSLTYAANGNAVVRPIMNVTTAPPALNQALYTEIVFSFATQPNGTTTTASEFSNGMLFELGGRPNMEVDPLVPFPNTVTIVSPITYKKSKEITFTGPSGTTYSIQQSSTNTPVALTTTPSNKITLSTSTDKQSTYENSVIIYGSIPRTTGSFNPVSTVVKTNIIDYSVDQLPPGRIVLYAHAYNRVNADLTTTASGDGRSFINLLSIGGTLVSVITFTQQATLHSLDFGYTFPVFRNNGRHQAGYRGGLGSVFLLTIKKVGETVPSTDMLIRTKTTVNAIYDTYNTTQNDGSLVSIPFALNNDELPSSVEIVKPMDRTKLSFAAGDQVEFGLTSISGNWEIVTPQLNLSGFTAMNTSNNMVCSVICTSGATPPAPDLIGAVFGNTTASGGYSSGSSLNIGTSLGSYSGSQFVIGGRSLLFGLLLSEFNVTSASNTTLPTSTIIPMRLNVHTMMPSATLILQVFFNLSTAATGGPLYIPFSHVEFNKVHTGSSTIDKNTVSRIVPTTLLYNGIQTPSITNNSVAFHISHHLSNTTYTFNYKTNNAATPIVSALLFGTVPPTNLIDLSSNAKTLVYTGTETLPTNPYFVTVNARGSGNETFAVINDSSIPTLKNYISGIGKLVANRTTAETNAITAFQIIPFNNIVTTLVTNMNELVANVATFNQAIESWDTSRVTSMDNMFSSATAFNQPIDSWNTSRVTSVLQMFYNTAAFNQPIGSWNTASVTSMQNMFLTATKFNQPIGSWNTAKVVVMQNMFNNAAAFNQPIGSWNTASVTNMYYMFRLATAFNQAIGSWNTAKVNTMNSMFNNTAFNQPIDSWNTANVTDMSQMFSGATAFNQPIGSWNTAKVNTMNSMFYQATAFNQPIGSWNTATVKDMSYMFGNTDVFNQPILLWKTTNVTTMQGMFVRAKAFNQPIFKNFAGSFSTGENTEHNWYTLNVRNMASMFQDSSSFNQNISNWTTYNVTDMSDMFASAVKFNNNENSLGTTNNWEWNTSNVTRMTGMFFGATVFNVSVNSWDVSNVTDMSYMFAEARAFNHISINTWTPKKLIYANHMFMRAVTFNKPLDYWNDNVGNLMYMVQMFYGTINFNQDLSGWKLTALINSGRGGYPSYTLYADFNAFARPMALANRPYQYKGVENVRFSQPAFTNVNGQYSDG</sequence>
<dbReference type="NCBIfam" id="TIGR02167">
    <property type="entry name" value="Liste_lipo_26"/>
    <property type="match status" value="5"/>
</dbReference>
<reference evidence="1" key="1">
    <citation type="journal article" date="2020" name="Nature">
        <title>Giant virus diversity and host interactions through global metagenomics.</title>
        <authorList>
            <person name="Schulz F."/>
            <person name="Roux S."/>
            <person name="Paez-Espino D."/>
            <person name="Jungbluth S."/>
            <person name="Walsh D.A."/>
            <person name="Denef V.J."/>
            <person name="McMahon K.D."/>
            <person name="Konstantinidis K.T."/>
            <person name="Eloe-Fadrosh E.A."/>
            <person name="Kyrpides N.C."/>
            <person name="Woyke T."/>
        </authorList>
    </citation>
    <scope>NUCLEOTIDE SEQUENCE</scope>
    <source>
        <strain evidence="1">GVMAG-S-1035124-57</strain>
    </source>
</reference>
<dbReference type="InterPro" id="IPR011889">
    <property type="entry name" value="Liste_lipo_26"/>
</dbReference>
<protein>
    <submittedName>
        <fullName evidence="1">Uncharacterized protein</fullName>
    </submittedName>
</protein>
<dbReference type="InterPro" id="IPR005046">
    <property type="entry name" value="DUF285"/>
</dbReference>
<dbReference type="Pfam" id="PF03382">
    <property type="entry name" value="DUF285"/>
    <property type="match status" value="4"/>
</dbReference>